<proteinExistence type="inferred from homology"/>
<evidence type="ECO:0000256" key="2">
    <source>
        <dbReference type="ARBA" id="ARBA00022723"/>
    </source>
</evidence>
<dbReference type="SMART" id="SM00849">
    <property type="entry name" value="Lactamase_B"/>
    <property type="match status" value="1"/>
</dbReference>
<evidence type="ECO:0000256" key="1">
    <source>
        <dbReference type="ARBA" id="ARBA00007749"/>
    </source>
</evidence>
<keyword evidence="3" id="KW-0378">Hydrolase</keyword>
<accession>A0ABS4AG01</accession>
<dbReference type="SUPFAM" id="SSF56281">
    <property type="entry name" value="Metallo-hydrolase/oxidoreductase"/>
    <property type="match status" value="1"/>
</dbReference>
<evidence type="ECO:0000313" key="6">
    <source>
        <dbReference type="EMBL" id="MBP0445967.1"/>
    </source>
</evidence>
<evidence type="ECO:0000259" key="5">
    <source>
        <dbReference type="SMART" id="SM00849"/>
    </source>
</evidence>
<dbReference type="PANTHER" id="PTHR42978:SF3">
    <property type="entry name" value="BLR3078 PROTEIN"/>
    <property type="match status" value="1"/>
</dbReference>
<evidence type="ECO:0000313" key="7">
    <source>
        <dbReference type="Proteomes" id="UP000681594"/>
    </source>
</evidence>
<dbReference type="InterPro" id="IPR001279">
    <property type="entry name" value="Metallo-B-lactamas"/>
</dbReference>
<reference evidence="6 7" key="1">
    <citation type="submission" date="2021-03" db="EMBL/GenBank/DDBJ databases">
        <authorList>
            <person name="So Y."/>
        </authorList>
    </citation>
    <scope>NUCLEOTIDE SEQUENCE [LARGE SCALE GENOMIC DNA]</scope>
    <source>
        <strain evidence="6 7">SSH11</strain>
    </source>
</reference>
<keyword evidence="7" id="KW-1185">Reference proteome</keyword>
<dbReference type="PANTHER" id="PTHR42978">
    <property type="entry name" value="QUORUM-QUENCHING LACTONASE YTNP-RELATED-RELATED"/>
    <property type="match status" value="1"/>
</dbReference>
<dbReference type="Gene3D" id="3.60.15.10">
    <property type="entry name" value="Ribonuclease Z/Hydroxyacylglutathione hydrolase-like"/>
    <property type="match status" value="1"/>
</dbReference>
<dbReference type="Proteomes" id="UP000681594">
    <property type="component" value="Unassembled WGS sequence"/>
</dbReference>
<dbReference type="InterPro" id="IPR051013">
    <property type="entry name" value="MBL_superfamily_lactonases"/>
</dbReference>
<protein>
    <submittedName>
        <fullName evidence="6">MBL fold metallo-hydrolase</fullName>
    </submittedName>
</protein>
<dbReference type="CDD" id="cd07742">
    <property type="entry name" value="metallo-hydrolase-like_MBL-fold"/>
    <property type="match status" value="1"/>
</dbReference>
<dbReference type="EMBL" id="JAGIZB010000013">
    <property type="protein sequence ID" value="MBP0445967.1"/>
    <property type="molecule type" value="Genomic_DNA"/>
</dbReference>
<name>A0ABS4AG01_9PROT</name>
<comment type="similarity">
    <text evidence="1">Belongs to the metallo-beta-lactamase superfamily.</text>
</comment>
<gene>
    <name evidence="6" type="ORF">J8J14_14415</name>
</gene>
<dbReference type="Pfam" id="PF00753">
    <property type="entry name" value="Lactamase_B"/>
    <property type="match status" value="1"/>
</dbReference>
<keyword evidence="2" id="KW-0479">Metal-binding</keyword>
<dbReference type="InterPro" id="IPR036866">
    <property type="entry name" value="RibonucZ/Hydroxyglut_hydro"/>
</dbReference>
<sequence length="276" mass="29952">MRPLGGRLWDGWTGGLGPAHLACRCLLAETEAGLVLVDTGFGLEDVTAPVPRLSRAFYHADRVHLEADETAIARVRQLGLDPRDVRHIVMTHLDFDHAGGLTDFAWAQVHVHAAEMAAARRREGAIGRGRYRPLQLAHPMREYSQPGPMWFGLPTIRGLEGLPPSIFFIPLPGHTAGHCGVALGTGDGWVLHAGDAVFMHSELDTPLRMPPLSAAYANVMQVDRAARLQSRAMLQELARQHGEEVTILCTHDPALPAQAGRRVSVSAGEGPVPARR</sequence>
<feature type="domain" description="Metallo-beta-lactamase" evidence="5">
    <location>
        <begin position="22"/>
        <end position="251"/>
    </location>
</feature>
<evidence type="ECO:0000256" key="4">
    <source>
        <dbReference type="ARBA" id="ARBA00022833"/>
    </source>
</evidence>
<evidence type="ECO:0000256" key="3">
    <source>
        <dbReference type="ARBA" id="ARBA00022801"/>
    </source>
</evidence>
<keyword evidence="4" id="KW-0862">Zinc</keyword>
<comment type="caution">
    <text evidence="6">The sequence shown here is derived from an EMBL/GenBank/DDBJ whole genome shotgun (WGS) entry which is preliminary data.</text>
</comment>
<organism evidence="6 7">
    <name type="scientific">Pararoseomonas baculiformis</name>
    <dbReference type="NCBI Taxonomy" id="2820812"/>
    <lineage>
        <taxon>Bacteria</taxon>
        <taxon>Pseudomonadati</taxon>
        <taxon>Pseudomonadota</taxon>
        <taxon>Alphaproteobacteria</taxon>
        <taxon>Acetobacterales</taxon>
        <taxon>Acetobacteraceae</taxon>
        <taxon>Pararoseomonas</taxon>
    </lineage>
</organism>